<comment type="caution">
    <text evidence="3">The sequence shown here is derived from an EMBL/GenBank/DDBJ whole genome shotgun (WGS) entry which is preliminary data.</text>
</comment>
<sequence length="269" mass="28505">MPINIVLAAAPPSIPANGSMTTITATLTDHYGVSIGAGTQVHWQTTLGTLDAPTTETDEDGVATVHLKSVPVIANATVTATSSEGGLATILIPFSDYWVAIASVYTAWANNGAPYNCSAWSPAANTVAAGTSFTQSASCNQAQIAYRQDRQQSPITGAIRNVGGPVPLSQVINVTATHSTVGTMPPPKPTTPWSECKFDMEWHGMTFSGQYFWVVSGYDFDSVVWDTAGMAPTAWVPAGTTKVTVDGVTYYRGDWVQTQDGARQHQICR</sequence>
<dbReference type="Pfam" id="PF02369">
    <property type="entry name" value="Big_1"/>
    <property type="match status" value="1"/>
</dbReference>
<dbReference type="Gene3D" id="2.60.40.10">
    <property type="entry name" value="Immunoglobulins"/>
    <property type="match status" value="1"/>
</dbReference>
<evidence type="ECO:0000259" key="2">
    <source>
        <dbReference type="PROSITE" id="PS51127"/>
    </source>
</evidence>
<dbReference type="EMBL" id="JACOPV010000008">
    <property type="protein sequence ID" value="MBM5458590.1"/>
    <property type="molecule type" value="Genomic_DNA"/>
</dbReference>
<reference evidence="3 4" key="1">
    <citation type="submission" date="2020-08" db="EMBL/GenBank/DDBJ databases">
        <title>Description of novel Pseudomonas species.</title>
        <authorList>
            <person name="Duman M."/>
            <person name="Mulet M."/>
            <person name="Altun S."/>
            <person name="Saticioglu I.B."/>
            <person name="Lalucat J."/>
            <person name="Garcia-Valdes E."/>
        </authorList>
    </citation>
    <scope>NUCLEOTIDE SEQUENCE [LARGE SCALE GENOMIC DNA]</scope>
    <source>
        <strain evidence="3 4">P66</strain>
    </source>
</reference>
<evidence type="ECO:0000256" key="1">
    <source>
        <dbReference type="ARBA" id="ARBA00010116"/>
    </source>
</evidence>
<organism evidence="3 4">
    <name type="scientific">Pseudomonas arcuscaelestis</name>
    <dbReference type="NCBI Taxonomy" id="2710591"/>
    <lineage>
        <taxon>Bacteria</taxon>
        <taxon>Pseudomonadati</taxon>
        <taxon>Pseudomonadota</taxon>
        <taxon>Gammaproteobacteria</taxon>
        <taxon>Pseudomonadales</taxon>
        <taxon>Pseudomonadaceae</taxon>
        <taxon>Pseudomonas</taxon>
    </lineage>
</organism>
<dbReference type="SUPFAM" id="SSF49373">
    <property type="entry name" value="Invasin/intimin cell-adhesion fragments"/>
    <property type="match status" value="1"/>
</dbReference>
<accession>A0ABS2BYN5</accession>
<dbReference type="Proteomes" id="UP000745663">
    <property type="component" value="Unassembled WGS sequence"/>
</dbReference>
<comment type="similarity">
    <text evidence="1">Belongs to the intimin/invasin family.</text>
</comment>
<proteinExistence type="inferred from homology"/>
<dbReference type="InterPro" id="IPR008964">
    <property type="entry name" value="Invasin/intimin_cell_adhesion"/>
</dbReference>
<dbReference type="SMART" id="SM00634">
    <property type="entry name" value="BID_1"/>
    <property type="match status" value="1"/>
</dbReference>
<dbReference type="PROSITE" id="PS51127">
    <property type="entry name" value="BIG1"/>
    <property type="match status" value="1"/>
</dbReference>
<keyword evidence="4" id="KW-1185">Reference proteome</keyword>
<feature type="domain" description="Big-1" evidence="2">
    <location>
        <begin position="4"/>
        <end position="95"/>
    </location>
</feature>
<name>A0ABS2BYN5_9PSED</name>
<evidence type="ECO:0000313" key="3">
    <source>
        <dbReference type="EMBL" id="MBM5458590.1"/>
    </source>
</evidence>
<dbReference type="InterPro" id="IPR013783">
    <property type="entry name" value="Ig-like_fold"/>
</dbReference>
<dbReference type="InterPro" id="IPR003344">
    <property type="entry name" value="Big_1_dom"/>
</dbReference>
<evidence type="ECO:0000313" key="4">
    <source>
        <dbReference type="Proteomes" id="UP000745663"/>
    </source>
</evidence>
<protein>
    <submittedName>
        <fullName evidence="3">Ig-like domain-containing protein</fullName>
    </submittedName>
</protein>
<gene>
    <name evidence="3" type="ORF">H8F21_13555</name>
</gene>